<dbReference type="Pfam" id="PF13676">
    <property type="entry name" value="TIR_2"/>
    <property type="match status" value="1"/>
</dbReference>
<evidence type="ECO:0000313" key="4">
    <source>
        <dbReference type="Proteomes" id="UP001500305"/>
    </source>
</evidence>
<name>A0ABP5RA96_9ACTN</name>
<dbReference type="NCBIfam" id="NF040588">
    <property type="entry name" value="FxsC_Nterm"/>
    <property type="match status" value="1"/>
</dbReference>
<evidence type="ECO:0000313" key="3">
    <source>
        <dbReference type="EMBL" id="GAA2252677.1"/>
    </source>
</evidence>
<dbReference type="NCBIfam" id="TIGR04276">
    <property type="entry name" value="FxsC_Cterm"/>
    <property type="match status" value="1"/>
</dbReference>
<dbReference type="Gene3D" id="3.40.50.10140">
    <property type="entry name" value="Toll/interleukin-1 receptor homology (TIR) domain"/>
    <property type="match status" value="1"/>
</dbReference>
<dbReference type="EMBL" id="BAAATR010000017">
    <property type="protein sequence ID" value="GAA2252677.1"/>
    <property type="molecule type" value="Genomic_DNA"/>
</dbReference>
<dbReference type="InterPro" id="IPR035897">
    <property type="entry name" value="Toll_tir_struct_dom_sf"/>
</dbReference>
<dbReference type="SUPFAM" id="SSF52200">
    <property type="entry name" value="Toll/Interleukin receptor TIR domain"/>
    <property type="match status" value="1"/>
</dbReference>
<protein>
    <recommendedName>
        <fullName evidence="2">TIR domain-containing protein</fullName>
    </recommendedName>
</protein>
<evidence type="ECO:0000259" key="2">
    <source>
        <dbReference type="Pfam" id="PF13676"/>
    </source>
</evidence>
<dbReference type="InterPro" id="IPR000157">
    <property type="entry name" value="TIR_dom"/>
</dbReference>
<evidence type="ECO:0000256" key="1">
    <source>
        <dbReference type="SAM" id="MobiDB-lite"/>
    </source>
</evidence>
<feature type="domain" description="TIR" evidence="2">
    <location>
        <begin position="33"/>
        <end position="159"/>
    </location>
</feature>
<keyword evidence="4" id="KW-1185">Reference proteome</keyword>
<comment type="caution">
    <text evidence="3">The sequence shown here is derived from an EMBL/GenBank/DDBJ whole genome shotgun (WGS) entry which is preliminary data.</text>
</comment>
<organism evidence="3 4">
    <name type="scientific">Kitasatospora cystarginea</name>
    <dbReference type="NCBI Taxonomy" id="58350"/>
    <lineage>
        <taxon>Bacteria</taxon>
        <taxon>Bacillati</taxon>
        <taxon>Actinomycetota</taxon>
        <taxon>Actinomycetes</taxon>
        <taxon>Kitasatosporales</taxon>
        <taxon>Streptomycetaceae</taxon>
        <taxon>Kitasatospora</taxon>
    </lineage>
</organism>
<dbReference type="Proteomes" id="UP001500305">
    <property type="component" value="Unassembled WGS sequence"/>
</dbReference>
<sequence>MRYTTITHRTVSGEARVYDDPGGWDEDTARPYFFLSYAHTPRAGTRGAGDPNHWVSKLYEDLCEAVLQLTDLPEGAPVGFMDQSMHQGTLWAKRLSQELATCRVFVPLYSPRYFNSLACGQEWYSFTQRPVYPERSTSERTSGIVPVLWVAMGNYQLPEVASQLQFNHSSFGPDYAAEGLYALMKLSYFRASYELAVHRLAKRIVDVAEETVIPVGRPLDFQSQPSAFKALAPTKQLRISVFSYRQSELPQERNPDYYGPRRIDWHPYQPQSARPLAEHAMRLAKQLGFHPSIHEFDQEVEEILSNREPAAPGLVLLDRWALRDEERREMVARFDRSNPPWVSVLEPWNTSDADCVEHDQPLFELSAKTLKSKRREAKPSFQEDAAGLATLEDFEDALPRAAMRAKYAFEDRSRSGQVRSGAPKPSLREAFGGEPGPWRPGTGRGEPGGQEAARYEDGPQSGAGPGGGEE</sequence>
<gene>
    <name evidence="3" type="ORF">GCM10010430_40440</name>
</gene>
<reference evidence="4" key="1">
    <citation type="journal article" date="2019" name="Int. J. Syst. Evol. Microbiol.">
        <title>The Global Catalogue of Microorganisms (GCM) 10K type strain sequencing project: providing services to taxonomists for standard genome sequencing and annotation.</title>
        <authorList>
            <consortium name="The Broad Institute Genomics Platform"/>
            <consortium name="The Broad Institute Genome Sequencing Center for Infectious Disease"/>
            <person name="Wu L."/>
            <person name="Ma J."/>
        </authorList>
    </citation>
    <scope>NUCLEOTIDE SEQUENCE [LARGE SCALE GENOMIC DNA]</scope>
    <source>
        <strain evidence="4">JCM 7356</strain>
    </source>
</reference>
<proteinExistence type="predicted"/>
<feature type="region of interest" description="Disordered" evidence="1">
    <location>
        <begin position="410"/>
        <end position="470"/>
    </location>
</feature>
<accession>A0ABP5RA96</accession>
<dbReference type="InterPro" id="IPR026367">
    <property type="entry name" value="FxsC_C"/>
</dbReference>
<feature type="compositionally biased region" description="Gly residues" evidence="1">
    <location>
        <begin position="461"/>
        <end position="470"/>
    </location>
</feature>
<dbReference type="InterPro" id="IPR047603">
    <property type="entry name" value="FxsC_N"/>
</dbReference>